<dbReference type="InterPro" id="IPR003439">
    <property type="entry name" value="ABC_transporter-like_ATP-bd"/>
</dbReference>
<comment type="subcellular location">
    <subcellularLocation>
        <location evidence="1">Cell membrane</location>
        <topology evidence="1">Multi-pass membrane protein</topology>
    </subcellularLocation>
</comment>
<dbReference type="SUPFAM" id="SSF52540">
    <property type="entry name" value="P-loop containing nucleoside triphosphate hydrolases"/>
    <property type="match status" value="1"/>
</dbReference>
<dbReference type="InterPro" id="IPR017871">
    <property type="entry name" value="ABC_transporter-like_CS"/>
</dbReference>
<dbReference type="InterPro" id="IPR003593">
    <property type="entry name" value="AAA+_ATPase"/>
</dbReference>
<dbReference type="Gene3D" id="3.40.50.300">
    <property type="entry name" value="P-loop containing nucleotide triphosphate hydrolases"/>
    <property type="match status" value="1"/>
</dbReference>
<dbReference type="Pfam" id="PF00005">
    <property type="entry name" value="ABC_tran"/>
    <property type="match status" value="1"/>
</dbReference>
<keyword evidence="4 9" id="KW-0812">Transmembrane</keyword>
<dbReference type="InterPro" id="IPR011527">
    <property type="entry name" value="ABC1_TM_dom"/>
</dbReference>
<dbReference type="SUPFAM" id="SSF90123">
    <property type="entry name" value="ABC transporter transmembrane region"/>
    <property type="match status" value="1"/>
</dbReference>
<dbReference type="FunFam" id="3.40.50.300:FF:000221">
    <property type="entry name" value="Multidrug ABC transporter ATP-binding protein"/>
    <property type="match status" value="1"/>
</dbReference>
<feature type="transmembrane region" description="Helical" evidence="9">
    <location>
        <begin position="254"/>
        <end position="275"/>
    </location>
</feature>
<evidence type="ECO:0000259" key="11">
    <source>
        <dbReference type="PROSITE" id="PS50929"/>
    </source>
</evidence>
<reference evidence="12 13" key="1">
    <citation type="submission" date="2019-10" db="EMBL/GenBank/DDBJ databases">
        <authorList>
            <person name="Karimi E."/>
        </authorList>
    </citation>
    <scope>NUCLEOTIDE SEQUENCE [LARGE SCALE GENOMIC DNA]</scope>
    <source>
        <strain evidence="12">Bacillus sp. 71</strain>
    </source>
</reference>
<dbReference type="PANTHER" id="PTHR43394">
    <property type="entry name" value="ATP-DEPENDENT PERMEASE MDL1, MITOCHONDRIAL"/>
    <property type="match status" value="1"/>
</dbReference>
<keyword evidence="8 9" id="KW-0472">Membrane</keyword>
<feature type="transmembrane region" description="Helical" evidence="9">
    <location>
        <begin position="61"/>
        <end position="80"/>
    </location>
</feature>
<feature type="domain" description="ABC transmembrane type-1" evidence="11">
    <location>
        <begin position="26"/>
        <end position="311"/>
    </location>
</feature>
<keyword evidence="3" id="KW-1003">Cell membrane</keyword>
<dbReference type="PROSITE" id="PS50893">
    <property type="entry name" value="ABC_TRANSPORTER_2"/>
    <property type="match status" value="1"/>
</dbReference>
<evidence type="ECO:0000313" key="12">
    <source>
        <dbReference type="EMBL" id="VXC23383.1"/>
    </source>
</evidence>
<keyword evidence="7 9" id="KW-1133">Transmembrane helix</keyword>
<feature type="transmembrane region" description="Helical" evidence="9">
    <location>
        <begin position="20"/>
        <end position="41"/>
    </location>
</feature>
<proteinExistence type="predicted"/>
<dbReference type="EMBL" id="CABWMC010000023">
    <property type="protein sequence ID" value="VXC23383.1"/>
    <property type="molecule type" value="Genomic_DNA"/>
</dbReference>
<dbReference type="SMART" id="SM00382">
    <property type="entry name" value="AAA"/>
    <property type="match status" value="1"/>
</dbReference>
<evidence type="ECO:0000313" key="13">
    <source>
        <dbReference type="Proteomes" id="UP000437562"/>
    </source>
</evidence>
<keyword evidence="2" id="KW-0813">Transport</keyword>
<name>A0A653X9T5_BACMY</name>
<dbReference type="InterPro" id="IPR039421">
    <property type="entry name" value="Type_1_exporter"/>
</dbReference>
<dbReference type="GO" id="GO:0015421">
    <property type="term" value="F:ABC-type oligopeptide transporter activity"/>
    <property type="evidence" value="ECO:0007669"/>
    <property type="project" value="TreeGrafter"/>
</dbReference>
<keyword evidence="5" id="KW-0547">Nucleotide-binding</keyword>
<gene>
    <name evidence="12" type="ORF">BACI71_30301</name>
</gene>
<dbReference type="InterPro" id="IPR036640">
    <property type="entry name" value="ABC1_TM_sf"/>
</dbReference>
<feature type="transmembrane region" description="Helical" evidence="9">
    <location>
        <begin position="166"/>
        <end position="184"/>
    </location>
</feature>
<dbReference type="GO" id="GO:0005524">
    <property type="term" value="F:ATP binding"/>
    <property type="evidence" value="ECO:0007669"/>
    <property type="project" value="UniProtKB-KW"/>
</dbReference>
<evidence type="ECO:0000256" key="9">
    <source>
        <dbReference type="SAM" id="Phobius"/>
    </source>
</evidence>
<evidence type="ECO:0000256" key="2">
    <source>
        <dbReference type="ARBA" id="ARBA00022448"/>
    </source>
</evidence>
<dbReference type="PROSITE" id="PS00211">
    <property type="entry name" value="ABC_TRANSPORTER_1"/>
    <property type="match status" value="1"/>
</dbReference>
<evidence type="ECO:0000256" key="1">
    <source>
        <dbReference type="ARBA" id="ARBA00004651"/>
    </source>
</evidence>
<dbReference type="Gene3D" id="1.20.1560.10">
    <property type="entry name" value="ABC transporter type 1, transmembrane domain"/>
    <property type="match status" value="1"/>
</dbReference>
<feature type="transmembrane region" description="Helical" evidence="9">
    <location>
        <begin position="142"/>
        <end position="160"/>
    </location>
</feature>
<dbReference type="PROSITE" id="PS50929">
    <property type="entry name" value="ABC_TM1F"/>
    <property type="match status" value="1"/>
</dbReference>
<dbReference type="Proteomes" id="UP000437562">
    <property type="component" value="Unassembled WGS sequence"/>
</dbReference>
<evidence type="ECO:0000256" key="5">
    <source>
        <dbReference type="ARBA" id="ARBA00022741"/>
    </source>
</evidence>
<evidence type="ECO:0000256" key="4">
    <source>
        <dbReference type="ARBA" id="ARBA00022692"/>
    </source>
</evidence>
<dbReference type="Pfam" id="PF00664">
    <property type="entry name" value="ABC_membrane"/>
    <property type="match status" value="1"/>
</dbReference>
<dbReference type="InterPro" id="IPR027417">
    <property type="entry name" value="P-loop_NTPase"/>
</dbReference>
<keyword evidence="6 12" id="KW-0067">ATP-binding</keyword>
<accession>A0A653X9T5</accession>
<evidence type="ECO:0000256" key="6">
    <source>
        <dbReference type="ARBA" id="ARBA00022840"/>
    </source>
</evidence>
<evidence type="ECO:0000256" key="3">
    <source>
        <dbReference type="ARBA" id="ARBA00022475"/>
    </source>
</evidence>
<organism evidence="12 13">
    <name type="scientific">Bacillus mycoides</name>
    <dbReference type="NCBI Taxonomy" id="1405"/>
    <lineage>
        <taxon>Bacteria</taxon>
        <taxon>Bacillati</taxon>
        <taxon>Bacillota</taxon>
        <taxon>Bacilli</taxon>
        <taxon>Bacillales</taxon>
        <taxon>Bacillaceae</taxon>
        <taxon>Bacillus</taxon>
        <taxon>Bacillus cereus group</taxon>
    </lineage>
</organism>
<evidence type="ECO:0000256" key="8">
    <source>
        <dbReference type="ARBA" id="ARBA00023136"/>
    </source>
</evidence>
<evidence type="ECO:0000259" key="10">
    <source>
        <dbReference type="PROSITE" id="PS50893"/>
    </source>
</evidence>
<protein>
    <submittedName>
        <fullName evidence="12">Putative ABC transport system ATP-binding protein</fullName>
    </submittedName>
</protein>
<dbReference type="GO" id="GO:0005886">
    <property type="term" value="C:plasma membrane"/>
    <property type="evidence" value="ECO:0007669"/>
    <property type="project" value="UniProtKB-SubCell"/>
</dbReference>
<dbReference type="AlphaFoldDB" id="A0A653X9T5"/>
<evidence type="ECO:0000256" key="7">
    <source>
        <dbReference type="ARBA" id="ARBA00022989"/>
    </source>
</evidence>
<dbReference type="PANTHER" id="PTHR43394:SF1">
    <property type="entry name" value="ATP-BINDING CASSETTE SUB-FAMILY B MEMBER 10, MITOCHONDRIAL"/>
    <property type="match status" value="1"/>
</dbReference>
<dbReference type="GO" id="GO:0016887">
    <property type="term" value="F:ATP hydrolysis activity"/>
    <property type="evidence" value="ECO:0007669"/>
    <property type="project" value="InterPro"/>
</dbReference>
<feature type="domain" description="ABC transporter" evidence="10">
    <location>
        <begin position="347"/>
        <end position="587"/>
    </location>
</feature>
<sequence>MLISYILRIFKLIWKVDKLWLFYSSFFILILGMLPVGTILITKELINNIALLIENKSESNTLAIVLLISQFMLLILETVIKQFQTYLEQQLSFKLNRLLTEQIANKSIKIPYSNFDDPNFYNYTNRVRSNTGPRLLSPINNLFSIIQSLIALTSLIIFLISIHWSLALISTFAFIPTLLIKSYLGNKGFQLQKDLTPIVREASYIENLIMEKESAREVRVFNLYPHFIDRWKQKYTENMKISLSFLKTKSKAEIFLDGIIAISYCSSAGIIIWLIKKSAVKIGEFVSIGQAVHSTQNSLHSISASIALLYEDTLYIHDYFNYIDSFEENESNTKNTITFPSKLYQGIRFENVSFSYPNSQKEVLKNVSFSIKPGEKIAIVGHNGSGKTSLIKCLLGLYPLTSGNIYFDDVPINKIQLNSLRDNITVIFQDFTKYFLTIEENIAFGNISERNDKKKIQDVALQSGIHTDITKFPNKYQSYVGRFLYEGEELSGGQWQKVAIARALFKNSPIMILDEPTAALDPLSERLIFDKFKQLTEERTTLLISHKMSAAKLADKIIVLDNGKLVEFGTHEQLVLQKGKYHELYTTQAEFYDNKISEYSEQ</sequence>